<dbReference type="InterPro" id="IPR008983">
    <property type="entry name" value="Tumour_necrosis_fac-like_dom"/>
</dbReference>
<organism evidence="10 11">
    <name type="scientific">Oreochromis niloticus</name>
    <name type="common">Nile tilapia</name>
    <name type="synonym">Tilapia nilotica</name>
    <dbReference type="NCBI Taxonomy" id="8128"/>
    <lineage>
        <taxon>Eukaryota</taxon>
        <taxon>Metazoa</taxon>
        <taxon>Chordata</taxon>
        <taxon>Craniata</taxon>
        <taxon>Vertebrata</taxon>
        <taxon>Euteleostomi</taxon>
        <taxon>Actinopterygii</taxon>
        <taxon>Neopterygii</taxon>
        <taxon>Teleostei</taxon>
        <taxon>Neoteleostei</taxon>
        <taxon>Acanthomorphata</taxon>
        <taxon>Ovalentaria</taxon>
        <taxon>Cichlomorphae</taxon>
        <taxon>Cichliformes</taxon>
        <taxon>Cichlidae</taxon>
        <taxon>African cichlids</taxon>
        <taxon>Pseudocrenilabrinae</taxon>
        <taxon>Oreochromini</taxon>
        <taxon>Oreochromis</taxon>
    </lineage>
</organism>
<feature type="compositionally biased region" description="Low complexity" evidence="7">
    <location>
        <begin position="52"/>
        <end position="62"/>
    </location>
</feature>
<dbReference type="InParanoid" id="A0A669CXG4"/>
<dbReference type="Ensembl" id="ENSONIT00000082138.1">
    <property type="protein sequence ID" value="ENSONIP00000050930.1"/>
    <property type="gene ID" value="ENSONIG00000009958.2"/>
</dbReference>
<feature type="signal peptide" evidence="8">
    <location>
        <begin position="1"/>
        <end position="23"/>
    </location>
</feature>
<reference evidence="10" key="2">
    <citation type="submission" date="2025-08" db="UniProtKB">
        <authorList>
            <consortium name="Ensembl"/>
        </authorList>
    </citation>
    <scope>IDENTIFICATION</scope>
</reference>
<keyword evidence="4 8" id="KW-0732">Signal</keyword>
<evidence type="ECO:0000259" key="9">
    <source>
        <dbReference type="PROSITE" id="PS50871"/>
    </source>
</evidence>
<dbReference type="FunFam" id="2.60.120.40:FF:000001">
    <property type="entry name" value="Complement C1q B chain"/>
    <property type="match status" value="1"/>
</dbReference>
<dbReference type="GO" id="GO:0005581">
    <property type="term" value="C:collagen trimer"/>
    <property type="evidence" value="ECO:0007669"/>
    <property type="project" value="UniProtKB-KW"/>
</dbReference>
<dbReference type="Pfam" id="PF01391">
    <property type="entry name" value="Collagen"/>
    <property type="match status" value="3"/>
</dbReference>
<evidence type="ECO:0000256" key="2">
    <source>
        <dbReference type="ARBA" id="ARBA00022525"/>
    </source>
</evidence>
<dbReference type="PRINTS" id="PR00007">
    <property type="entry name" value="COMPLEMNTC1Q"/>
</dbReference>
<dbReference type="SMART" id="SM00110">
    <property type="entry name" value="C1Q"/>
    <property type="match status" value="1"/>
</dbReference>
<evidence type="ECO:0000256" key="8">
    <source>
        <dbReference type="SAM" id="SignalP"/>
    </source>
</evidence>
<dbReference type="Pfam" id="PF00386">
    <property type="entry name" value="C1q"/>
    <property type="match status" value="1"/>
</dbReference>
<evidence type="ECO:0000256" key="1">
    <source>
        <dbReference type="ARBA" id="ARBA00004498"/>
    </source>
</evidence>
<sequence>MPPFRAVVLTTLCMALMAMLAAGARTTRWPKPQSTKKPPRTGASGGGGGRYGRTTTTTPSPTNSLNTEETTDVMMDAYSLPSTDSTTYSIDTYPTEFHTDAIVPPGNTLSNFTLDYNECFFNFCECCPPEKGPVGPMGERGPPGPPGERGIPGLPGEKGETGPRGPPGPAGLPGANGLNGDIGTTGLNSRRVLECLSVSLSVSLSPFVQNTVLYKYFLDVIFYALFIKTAAGEKGDPGPAGLPGTPGIPGKPGEKGDPGPKGEKGERGFPGLKGDPGERGEPGLNGTKGIPGPEGLMGPPGIPGSKGQKGEQGQPSECLPGEKGEKGDHGPPGLRGEMGPPGLNGADGAKGERGEPGPPGGKGDTGPRGLPGGRGLAGLRGEKGPRGPRGPRGPKGPPGESAVQVRSAFSVGLFPSRSFPPPGLPVKFDKVFYNGEGHWDPGLNKFNVTYPGVYLFSYHITVRNRPVRAALVVNGMRKLRTRDSLYGQDIDQASNLALLPLNEGDQVWLETLRDWNGVYSSSEDDSTFSGFLLYPDIKIKPTELTNL</sequence>
<reference evidence="10" key="3">
    <citation type="submission" date="2025-09" db="UniProtKB">
        <authorList>
            <consortium name="Ensembl"/>
        </authorList>
    </citation>
    <scope>IDENTIFICATION</scope>
</reference>
<accession>A0A669CXG4</accession>
<dbReference type="PANTHER" id="PTHR15427:SF51">
    <property type="entry name" value="OTOLIN 1"/>
    <property type="match status" value="1"/>
</dbReference>
<proteinExistence type="predicted"/>
<evidence type="ECO:0000256" key="6">
    <source>
        <dbReference type="ARBA" id="ARBA00023180"/>
    </source>
</evidence>
<feature type="domain" description="C1q" evidence="9">
    <location>
        <begin position="402"/>
        <end position="539"/>
    </location>
</feature>
<dbReference type="GO" id="GO:0045299">
    <property type="term" value="P:otolith mineralization"/>
    <property type="evidence" value="ECO:0007669"/>
    <property type="project" value="Ensembl"/>
</dbReference>
<dbReference type="GO" id="GO:0005509">
    <property type="term" value="F:calcium ion binding"/>
    <property type="evidence" value="ECO:0007669"/>
    <property type="project" value="Ensembl"/>
</dbReference>
<dbReference type="Proteomes" id="UP000005207">
    <property type="component" value="Linkage group LG18"/>
</dbReference>
<keyword evidence="2" id="KW-0964">Secreted</keyword>
<keyword evidence="6" id="KW-0325">Glycoprotein</keyword>
<reference evidence="11" key="1">
    <citation type="submission" date="2012-01" db="EMBL/GenBank/DDBJ databases">
        <title>The Genome Sequence of Oreochromis niloticus (Nile Tilapia).</title>
        <authorList>
            <consortium name="Broad Institute Genome Assembly Team"/>
            <consortium name="Broad Institute Sequencing Platform"/>
            <person name="Di Palma F."/>
            <person name="Johnson J."/>
            <person name="Lander E.S."/>
            <person name="Lindblad-Toh K."/>
        </authorList>
    </citation>
    <scope>NUCLEOTIDE SEQUENCE [LARGE SCALE GENOMIC DNA]</scope>
</reference>
<keyword evidence="5" id="KW-0176">Collagen</keyword>
<dbReference type="InterPro" id="IPR050392">
    <property type="entry name" value="Collagen/C1q_domain"/>
</dbReference>
<feature type="region of interest" description="Disordered" evidence="7">
    <location>
        <begin position="27"/>
        <end position="67"/>
    </location>
</feature>
<dbReference type="OMA" id="KGYCGES"/>
<feature type="region of interest" description="Disordered" evidence="7">
    <location>
        <begin position="135"/>
        <end position="183"/>
    </location>
</feature>
<dbReference type="GO" id="GO:0051259">
    <property type="term" value="P:protein complex oligomerization"/>
    <property type="evidence" value="ECO:0007669"/>
    <property type="project" value="Ensembl"/>
</dbReference>
<dbReference type="SUPFAM" id="SSF49842">
    <property type="entry name" value="TNF-like"/>
    <property type="match status" value="1"/>
</dbReference>
<evidence type="ECO:0000313" key="11">
    <source>
        <dbReference type="Proteomes" id="UP000005207"/>
    </source>
</evidence>
<gene>
    <name evidence="10" type="primary">OTOL1</name>
    <name evidence="10" type="synonym">otol1a</name>
</gene>
<dbReference type="PROSITE" id="PS50871">
    <property type="entry name" value="C1Q"/>
    <property type="match status" value="1"/>
</dbReference>
<keyword evidence="11" id="KW-1185">Reference proteome</keyword>
<feature type="compositionally biased region" description="Gly residues" evidence="7">
    <location>
        <begin position="360"/>
        <end position="378"/>
    </location>
</feature>
<feature type="compositionally biased region" description="Basic and acidic residues" evidence="7">
    <location>
        <begin position="252"/>
        <end position="267"/>
    </location>
</feature>
<evidence type="ECO:0000256" key="7">
    <source>
        <dbReference type="SAM" id="MobiDB-lite"/>
    </source>
</evidence>
<feature type="chain" id="PRO_5025419685" evidence="8">
    <location>
        <begin position="24"/>
        <end position="547"/>
    </location>
</feature>
<dbReference type="InterPro" id="IPR001073">
    <property type="entry name" value="C1q_dom"/>
</dbReference>
<feature type="region of interest" description="Disordered" evidence="7">
    <location>
        <begin position="235"/>
        <end position="403"/>
    </location>
</feature>
<keyword evidence="3" id="KW-0272">Extracellular matrix</keyword>
<evidence type="ECO:0000256" key="4">
    <source>
        <dbReference type="ARBA" id="ARBA00022729"/>
    </source>
</evidence>
<comment type="subcellular location">
    <subcellularLocation>
        <location evidence="1">Secreted</location>
        <location evidence="1">Extracellular space</location>
        <location evidence="1">Extracellular matrix</location>
    </subcellularLocation>
</comment>
<name>A0A669CXG4_ORENI</name>
<evidence type="ECO:0000313" key="10">
    <source>
        <dbReference type="Ensembl" id="ENSONIP00000050930.1"/>
    </source>
</evidence>
<dbReference type="AlphaFoldDB" id="A0A669CXG4"/>
<dbReference type="InterPro" id="IPR008160">
    <property type="entry name" value="Collagen"/>
</dbReference>
<protein>
    <submittedName>
        <fullName evidence="10">Otolin 1a</fullName>
    </submittedName>
</protein>
<dbReference type="Gene3D" id="2.60.120.40">
    <property type="match status" value="1"/>
</dbReference>
<dbReference type="GeneTree" id="ENSGT00940000155435"/>
<evidence type="ECO:0000256" key="5">
    <source>
        <dbReference type="ARBA" id="ARBA00023119"/>
    </source>
</evidence>
<dbReference type="PANTHER" id="PTHR15427">
    <property type="entry name" value="EMILIN ELASTIN MICROFIBRIL INTERFACE-LOCATED PROTEIN ELASTIN MICROFIBRIL INTERFACER"/>
    <property type="match status" value="1"/>
</dbReference>
<feature type="compositionally biased region" description="Basic and acidic residues" evidence="7">
    <location>
        <begin position="320"/>
        <end position="329"/>
    </location>
</feature>
<evidence type="ECO:0000256" key="3">
    <source>
        <dbReference type="ARBA" id="ARBA00022530"/>
    </source>
</evidence>